<dbReference type="GO" id="GO:0005524">
    <property type="term" value="F:ATP binding"/>
    <property type="evidence" value="ECO:0007669"/>
    <property type="project" value="UniProtKB-KW"/>
</dbReference>
<dbReference type="PANTHER" id="PTHR47963">
    <property type="entry name" value="DEAD-BOX ATP-DEPENDENT RNA HELICASE 47, MITOCHONDRIAL"/>
    <property type="match status" value="1"/>
</dbReference>
<feature type="compositionally biased region" description="Basic and acidic residues" evidence="5">
    <location>
        <begin position="392"/>
        <end position="438"/>
    </location>
</feature>
<dbReference type="InterPro" id="IPR044742">
    <property type="entry name" value="DEAD/DEAH_RhlB"/>
</dbReference>
<dbReference type="InterPro" id="IPR014001">
    <property type="entry name" value="Helicase_ATP-bd"/>
</dbReference>
<accession>A0A644YJB1</accession>
<comment type="caution">
    <text evidence="9">The sequence shown here is derived from an EMBL/GenBank/DDBJ whole genome shotgun (WGS) entry which is preliminary data.</text>
</comment>
<organism evidence="9">
    <name type="scientific">bioreactor metagenome</name>
    <dbReference type="NCBI Taxonomy" id="1076179"/>
    <lineage>
        <taxon>unclassified sequences</taxon>
        <taxon>metagenomes</taxon>
        <taxon>ecological metagenomes</taxon>
    </lineage>
</organism>
<dbReference type="PANTHER" id="PTHR47963:SF7">
    <property type="entry name" value="ATP-DEPENDENT RNA HELICASE YFML-RELATED"/>
    <property type="match status" value="1"/>
</dbReference>
<dbReference type="CDD" id="cd18787">
    <property type="entry name" value="SF2_C_DEAD"/>
    <property type="match status" value="1"/>
</dbReference>
<name>A0A644YJB1_9ZZZZ</name>
<dbReference type="GO" id="GO:0009409">
    <property type="term" value="P:response to cold"/>
    <property type="evidence" value="ECO:0007669"/>
    <property type="project" value="TreeGrafter"/>
</dbReference>
<feature type="region of interest" description="Disordered" evidence="5">
    <location>
        <begin position="382"/>
        <end position="496"/>
    </location>
</feature>
<keyword evidence="2 9" id="KW-0378">Hydrolase</keyword>
<dbReference type="PROSITE" id="PS51194">
    <property type="entry name" value="HELICASE_CTER"/>
    <property type="match status" value="1"/>
</dbReference>
<dbReference type="InterPro" id="IPR050547">
    <property type="entry name" value="DEAD_box_RNA_helicases"/>
</dbReference>
<feature type="compositionally biased region" description="Polar residues" evidence="5">
    <location>
        <begin position="439"/>
        <end position="451"/>
    </location>
</feature>
<dbReference type="Gene3D" id="3.40.50.300">
    <property type="entry name" value="P-loop containing nucleotide triphosphate hydrolases"/>
    <property type="match status" value="2"/>
</dbReference>
<feature type="domain" description="DEAD-box RNA helicase Q" evidence="8">
    <location>
        <begin position="2"/>
        <end position="30"/>
    </location>
</feature>
<dbReference type="InterPro" id="IPR027417">
    <property type="entry name" value="P-loop_NTPase"/>
</dbReference>
<reference evidence="9" key="1">
    <citation type="submission" date="2019-08" db="EMBL/GenBank/DDBJ databases">
        <authorList>
            <person name="Kucharzyk K."/>
            <person name="Murdoch R.W."/>
            <person name="Higgins S."/>
            <person name="Loffler F."/>
        </authorList>
    </citation>
    <scope>NUCLEOTIDE SEQUENCE</scope>
</reference>
<evidence type="ECO:0000259" key="6">
    <source>
        <dbReference type="PROSITE" id="PS51192"/>
    </source>
</evidence>
<dbReference type="SMART" id="SM00487">
    <property type="entry name" value="DEXDc"/>
    <property type="match status" value="1"/>
</dbReference>
<dbReference type="GO" id="GO:0016787">
    <property type="term" value="F:hydrolase activity"/>
    <property type="evidence" value="ECO:0007669"/>
    <property type="project" value="UniProtKB-KW"/>
</dbReference>
<dbReference type="PROSITE" id="PS51195">
    <property type="entry name" value="Q_MOTIF"/>
    <property type="match status" value="1"/>
</dbReference>
<dbReference type="SMART" id="SM00490">
    <property type="entry name" value="HELICc"/>
    <property type="match status" value="1"/>
</dbReference>
<evidence type="ECO:0000256" key="3">
    <source>
        <dbReference type="ARBA" id="ARBA00022806"/>
    </source>
</evidence>
<dbReference type="Pfam" id="PF00271">
    <property type="entry name" value="Helicase_C"/>
    <property type="match status" value="1"/>
</dbReference>
<dbReference type="GO" id="GO:0033592">
    <property type="term" value="F:RNA strand annealing activity"/>
    <property type="evidence" value="ECO:0007669"/>
    <property type="project" value="TreeGrafter"/>
</dbReference>
<dbReference type="SUPFAM" id="SSF52540">
    <property type="entry name" value="P-loop containing nucleoside triphosphate hydrolases"/>
    <property type="match status" value="1"/>
</dbReference>
<evidence type="ECO:0000256" key="5">
    <source>
        <dbReference type="SAM" id="MobiDB-lite"/>
    </source>
</evidence>
<dbReference type="AlphaFoldDB" id="A0A644YJB1"/>
<evidence type="ECO:0000256" key="1">
    <source>
        <dbReference type="ARBA" id="ARBA00022741"/>
    </source>
</evidence>
<keyword evidence="4" id="KW-0067">ATP-binding</keyword>
<evidence type="ECO:0000313" key="9">
    <source>
        <dbReference type="EMBL" id="MPM26583.1"/>
    </source>
</evidence>
<feature type="domain" description="Helicase C-terminal" evidence="7">
    <location>
        <begin position="232"/>
        <end position="376"/>
    </location>
</feature>
<feature type="compositionally biased region" description="Low complexity" evidence="5">
    <location>
        <begin position="452"/>
        <end position="473"/>
    </location>
</feature>
<evidence type="ECO:0000259" key="7">
    <source>
        <dbReference type="PROSITE" id="PS51194"/>
    </source>
</evidence>
<gene>
    <name evidence="9" type="primary">cshA_18</name>
    <name evidence="9" type="ORF">SDC9_73087</name>
</gene>
<dbReference type="EC" id="3.6.4.13" evidence="9"/>
<sequence>MNKFIDLNINDEIIKALDKQWIKNPTKIQDSAIPKILQGLDVIGESETGSGKTLAYLIPLIQAVDYEKRENQFIILTPTHELALQVNKVIETIQENSALNLSSAVIIGNVNIKRQVEKLKEKPQFVIGSPGRILELIKLKKISAHTVKTIVIDECDRLLDENNYDTIKSVVKTTLKQRQLLMFSATVTEEVIEKGKELMREPVIIKEKTESTVNENIQHFYMVCDRRDKVLLLRKLMAGLKPKKAIAFINITDEIEILSSKLKFHGLKADGIHGSFVKNERKKVMDDFKTGKINLLVASDIAARGLDIEGITHVFNIDIPEDPRDYLHRSGRTGRVNKKGVAISLVTEREIQTIKGIENKFSININYAELYYGRLMQGEYKPNSKPIVKPNNGKDKDREHSFKENYKSEKKNYRKSEDKRVESSAEHKYVKNKSDRNIDLSSNDSKNYENGKSSFKSTSLNKSSTSKSSNNAFNKDEGKFYSGFKKGNGPRKSTHK</sequence>
<keyword evidence="1" id="KW-0547">Nucleotide-binding</keyword>
<dbReference type="GO" id="GO:0005840">
    <property type="term" value="C:ribosome"/>
    <property type="evidence" value="ECO:0007669"/>
    <property type="project" value="TreeGrafter"/>
</dbReference>
<evidence type="ECO:0000259" key="8">
    <source>
        <dbReference type="PROSITE" id="PS51195"/>
    </source>
</evidence>
<dbReference type="EMBL" id="VSSQ01004772">
    <property type="protein sequence ID" value="MPM26583.1"/>
    <property type="molecule type" value="Genomic_DNA"/>
</dbReference>
<dbReference type="GO" id="GO:0003724">
    <property type="term" value="F:RNA helicase activity"/>
    <property type="evidence" value="ECO:0007669"/>
    <property type="project" value="UniProtKB-EC"/>
</dbReference>
<protein>
    <submittedName>
        <fullName evidence="9">DEAD-box ATP-dependent RNA helicase CshA</fullName>
        <ecNumber evidence="9">3.6.4.13</ecNumber>
    </submittedName>
</protein>
<dbReference type="InterPro" id="IPR011545">
    <property type="entry name" value="DEAD/DEAH_box_helicase_dom"/>
</dbReference>
<dbReference type="Pfam" id="PF00270">
    <property type="entry name" value="DEAD"/>
    <property type="match status" value="1"/>
</dbReference>
<dbReference type="GO" id="GO:0005829">
    <property type="term" value="C:cytosol"/>
    <property type="evidence" value="ECO:0007669"/>
    <property type="project" value="TreeGrafter"/>
</dbReference>
<proteinExistence type="predicted"/>
<dbReference type="InterPro" id="IPR001650">
    <property type="entry name" value="Helicase_C-like"/>
</dbReference>
<evidence type="ECO:0000256" key="4">
    <source>
        <dbReference type="ARBA" id="ARBA00022840"/>
    </source>
</evidence>
<dbReference type="InterPro" id="IPR014014">
    <property type="entry name" value="RNA_helicase_DEAD_Q_motif"/>
</dbReference>
<evidence type="ECO:0000256" key="2">
    <source>
        <dbReference type="ARBA" id="ARBA00022801"/>
    </source>
</evidence>
<dbReference type="PROSITE" id="PS51192">
    <property type="entry name" value="HELICASE_ATP_BIND_1"/>
    <property type="match status" value="1"/>
</dbReference>
<feature type="domain" description="Helicase ATP-binding" evidence="6">
    <location>
        <begin position="33"/>
        <end position="205"/>
    </location>
</feature>
<keyword evidence="3 9" id="KW-0347">Helicase</keyword>
<dbReference type="CDD" id="cd00268">
    <property type="entry name" value="DEADc"/>
    <property type="match status" value="1"/>
</dbReference>